<proteinExistence type="predicted"/>
<evidence type="ECO:0000313" key="3">
    <source>
        <dbReference type="Proteomes" id="UP000008315"/>
    </source>
</evidence>
<reference evidence="3" key="1">
    <citation type="journal article" date="2012" name="J. Bacteriol.">
        <title>Genome sequence of the haloalkaliphilic methanotrophic bacterium Methylomicrobium alcaliphilum 20Z.</title>
        <authorList>
            <person name="Vuilleumier S."/>
            <person name="Khmelenina V.N."/>
            <person name="Bringel F."/>
            <person name="Reshetnikov A.S."/>
            <person name="Lajus A."/>
            <person name="Mangenot S."/>
            <person name="Rouy Z."/>
            <person name="Op den Camp H.J."/>
            <person name="Jetten M.S."/>
            <person name="Dispirito A.A."/>
            <person name="Dunfield P."/>
            <person name="Klotz M.G."/>
            <person name="Semrau J.D."/>
            <person name="Stein L.Y."/>
            <person name="Barbe V."/>
            <person name="Medigue C."/>
            <person name="Trotsenko Y.A."/>
            <person name="Kalyuzhnaya M.G."/>
        </authorList>
    </citation>
    <scope>NUCLEOTIDE SEQUENCE [LARGE SCALE GENOMIC DNA]</scope>
    <source>
        <strain evidence="3">DSM 19304 / NCIMB 14124 / VKM B-2133 / 20Z</strain>
    </source>
</reference>
<dbReference type="InterPro" id="IPR012902">
    <property type="entry name" value="N_methyl_site"/>
</dbReference>
<keyword evidence="1" id="KW-1133">Transmembrane helix</keyword>
<gene>
    <name evidence="2" type="ordered locus">MEALZ_2926</name>
</gene>
<evidence type="ECO:0000313" key="2">
    <source>
        <dbReference type="EMBL" id="CCE24592.1"/>
    </source>
</evidence>
<dbReference type="KEGG" id="mah:MEALZ_2926"/>
<accession>G4T161</accession>
<dbReference type="InterPro" id="IPR045584">
    <property type="entry name" value="Pilin-like"/>
</dbReference>
<name>G4T161_META2</name>
<dbReference type="Proteomes" id="UP000008315">
    <property type="component" value="Chromosome"/>
</dbReference>
<dbReference type="PROSITE" id="PS00409">
    <property type="entry name" value="PROKAR_NTER_METHYL"/>
    <property type="match status" value="1"/>
</dbReference>
<dbReference type="Pfam" id="PF07963">
    <property type="entry name" value="N_methyl"/>
    <property type="match status" value="1"/>
</dbReference>
<keyword evidence="3" id="KW-1185">Reference proteome</keyword>
<feature type="transmembrane region" description="Helical" evidence="1">
    <location>
        <begin position="12"/>
        <end position="34"/>
    </location>
</feature>
<dbReference type="PATRIC" id="fig|271065.3.peg.3006"/>
<dbReference type="SUPFAM" id="SSF54523">
    <property type="entry name" value="Pili subunits"/>
    <property type="match status" value="1"/>
</dbReference>
<dbReference type="EMBL" id="FO082060">
    <property type="protein sequence ID" value="CCE24592.1"/>
    <property type="molecule type" value="Genomic_DNA"/>
</dbReference>
<dbReference type="NCBIfam" id="TIGR02532">
    <property type="entry name" value="IV_pilin_GFxxxE"/>
    <property type="match status" value="1"/>
</dbReference>
<dbReference type="RefSeq" id="WP_014149356.1">
    <property type="nucleotide sequence ID" value="NC_016112.1"/>
</dbReference>
<organism evidence="2 3">
    <name type="scientific">Methylotuvimicrobium alcaliphilum (strain DSM 19304 / NCIMB 14124 / VKM B-2133 / 20Z)</name>
    <name type="common">Methylomicrobium alcaliphilum</name>
    <dbReference type="NCBI Taxonomy" id="1091494"/>
    <lineage>
        <taxon>Bacteria</taxon>
        <taxon>Pseudomonadati</taxon>
        <taxon>Pseudomonadota</taxon>
        <taxon>Gammaproteobacteria</taxon>
        <taxon>Methylococcales</taxon>
        <taxon>Methylococcaceae</taxon>
        <taxon>Methylotuvimicrobium</taxon>
    </lineage>
</organism>
<evidence type="ECO:0000256" key="1">
    <source>
        <dbReference type="SAM" id="Phobius"/>
    </source>
</evidence>
<sequence length="226" mass="25168">MSKTHYTSKKQTGFTLIEIMLAMTLLSVMMVLLFGTLRISAQSWEAGEGKVAQSGEAALVYQFFRRHLGVTQPLWQDFNPDQERAFSFVGRPDALQFVSPLPASAARPGLQMFSVYLRQVGGDKWLTVAVQPFFPEAEGQAAQDEGVVILKHVNSFQVGYFGMDPLSGANGWQDEWVDREALPRLVRIRIVRDNELYWPDMFIALKAAADTAVGPEFSGGIDQGFD</sequence>
<dbReference type="STRING" id="1091494.MEALZ_2926"/>
<keyword evidence="1" id="KW-0812">Transmembrane</keyword>
<dbReference type="HOGENOM" id="CLU_101359_2_0_6"/>
<keyword evidence="1" id="KW-0472">Membrane</keyword>
<protein>
    <submittedName>
        <fullName evidence="2">General secretion pathway protein J</fullName>
    </submittedName>
</protein>
<dbReference type="AlphaFoldDB" id="G4T161"/>